<proteinExistence type="predicted"/>
<reference evidence="2" key="1">
    <citation type="submission" date="2020-02" db="EMBL/GenBank/DDBJ databases">
        <authorList>
            <person name="Meier V. D."/>
        </authorList>
    </citation>
    <scope>NUCLEOTIDE SEQUENCE</scope>
    <source>
        <strain evidence="2">AVDCRST_MAG54</strain>
    </source>
</reference>
<name>A0A6J4HN80_9PSEU</name>
<gene>
    <name evidence="2" type="ORF">AVDCRST_MAG54-847</name>
</gene>
<feature type="signal peptide" evidence="1">
    <location>
        <begin position="1"/>
        <end position="29"/>
    </location>
</feature>
<evidence type="ECO:0000313" key="2">
    <source>
        <dbReference type="EMBL" id="CAA9227189.1"/>
    </source>
</evidence>
<accession>A0A6J4HN80</accession>
<evidence type="ECO:0000256" key="1">
    <source>
        <dbReference type="SAM" id="SignalP"/>
    </source>
</evidence>
<sequence length="64" mass="6205">MPRAVRTLLLAATALACGAVGVVPAPAGAQLPPAAGSGPRPGPAILYAPPVVAPQLTNAGIWRA</sequence>
<dbReference type="PROSITE" id="PS51257">
    <property type="entry name" value="PROKAR_LIPOPROTEIN"/>
    <property type="match status" value="1"/>
</dbReference>
<feature type="chain" id="PRO_5026903303" evidence="1">
    <location>
        <begin position="30"/>
        <end position="64"/>
    </location>
</feature>
<dbReference type="EMBL" id="CADCTH010000117">
    <property type="protein sequence ID" value="CAA9227189.1"/>
    <property type="molecule type" value="Genomic_DNA"/>
</dbReference>
<organism evidence="2">
    <name type="scientific">uncultured Actinomycetospora sp</name>
    <dbReference type="NCBI Taxonomy" id="1135996"/>
    <lineage>
        <taxon>Bacteria</taxon>
        <taxon>Bacillati</taxon>
        <taxon>Actinomycetota</taxon>
        <taxon>Actinomycetes</taxon>
        <taxon>Pseudonocardiales</taxon>
        <taxon>Pseudonocardiaceae</taxon>
        <taxon>Actinomycetospora</taxon>
        <taxon>environmental samples</taxon>
    </lineage>
</organism>
<feature type="non-terminal residue" evidence="2">
    <location>
        <position position="64"/>
    </location>
</feature>
<keyword evidence="1" id="KW-0732">Signal</keyword>
<protein>
    <submittedName>
        <fullName evidence="2">Uncharacterized protein</fullName>
    </submittedName>
</protein>
<dbReference type="AlphaFoldDB" id="A0A6J4HN80"/>